<dbReference type="EMBL" id="WAAB01005804">
    <property type="protein sequence ID" value="NWH72125.1"/>
    <property type="molecule type" value="Genomic_DNA"/>
</dbReference>
<dbReference type="Proteomes" id="UP000653271">
    <property type="component" value="Unassembled WGS sequence"/>
</dbReference>
<sequence>TAHSTPTECCFNYAQKPIRHMKNFYETSKDCSLSAIVIVTPTGLKICTDPEKPWVKRAIKKFQKKK</sequence>
<keyword evidence="6" id="KW-0395">Inflammatory response</keyword>
<evidence type="ECO:0000259" key="7">
    <source>
        <dbReference type="SMART" id="SM00199"/>
    </source>
</evidence>
<feature type="non-terminal residue" evidence="8">
    <location>
        <position position="1"/>
    </location>
</feature>
<dbReference type="GO" id="GO:0005615">
    <property type="term" value="C:extracellular space"/>
    <property type="evidence" value="ECO:0007669"/>
    <property type="project" value="UniProtKB-KW"/>
</dbReference>
<evidence type="ECO:0000256" key="5">
    <source>
        <dbReference type="ARBA" id="ARBA00022729"/>
    </source>
</evidence>
<dbReference type="InterPro" id="IPR001811">
    <property type="entry name" value="Chemokine_IL8-like_dom"/>
</dbReference>
<dbReference type="AlphaFoldDB" id="A0A850WVQ1"/>
<evidence type="ECO:0000256" key="4">
    <source>
        <dbReference type="ARBA" id="ARBA00022525"/>
    </source>
</evidence>
<keyword evidence="2" id="KW-0145">Chemotaxis</keyword>
<keyword evidence="3" id="KW-0202">Cytokine</keyword>
<dbReference type="InterPro" id="IPR039809">
    <property type="entry name" value="Chemokine_b/g/d"/>
</dbReference>
<evidence type="ECO:0000256" key="2">
    <source>
        <dbReference type="ARBA" id="ARBA00022500"/>
    </source>
</evidence>
<dbReference type="Pfam" id="PF00048">
    <property type="entry name" value="IL8"/>
    <property type="match status" value="1"/>
</dbReference>
<gene>
    <name evidence="8" type="primary">Ccl17</name>
    <name evidence="8" type="ORF">PIACAY_R14729</name>
</gene>
<evidence type="ECO:0000313" key="8">
    <source>
        <dbReference type="EMBL" id="NWH72125.1"/>
    </source>
</evidence>
<proteinExistence type="predicted"/>
<keyword evidence="4" id="KW-0964">Secreted</keyword>
<dbReference type="PANTHER" id="PTHR12015:SF111">
    <property type="entry name" value="C-C MOTIF CHEMOKINE 17"/>
    <property type="match status" value="1"/>
</dbReference>
<evidence type="ECO:0000313" key="9">
    <source>
        <dbReference type="Proteomes" id="UP000653271"/>
    </source>
</evidence>
<feature type="non-terminal residue" evidence="8">
    <location>
        <position position="66"/>
    </location>
</feature>
<dbReference type="SUPFAM" id="SSF54117">
    <property type="entry name" value="Interleukin 8-like chemokines"/>
    <property type="match status" value="1"/>
</dbReference>
<dbReference type="Gene3D" id="2.40.50.40">
    <property type="match status" value="1"/>
</dbReference>
<dbReference type="GO" id="GO:0006955">
    <property type="term" value="P:immune response"/>
    <property type="evidence" value="ECO:0007669"/>
    <property type="project" value="InterPro"/>
</dbReference>
<keyword evidence="9" id="KW-1185">Reference proteome</keyword>
<comment type="caution">
    <text evidence="8">The sequence shown here is derived from an EMBL/GenBank/DDBJ whole genome shotgun (WGS) entry which is preliminary data.</text>
</comment>
<keyword evidence="5" id="KW-0732">Signal</keyword>
<evidence type="ECO:0000256" key="1">
    <source>
        <dbReference type="ARBA" id="ARBA00004613"/>
    </source>
</evidence>
<protein>
    <submittedName>
        <fullName evidence="8">CCL17 protein</fullName>
    </submittedName>
</protein>
<dbReference type="OrthoDB" id="9892424at2759"/>
<dbReference type="GO" id="GO:0008009">
    <property type="term" value="F:chemokine activity"/>
    <property type="evidence" value="ECO:0007669"/>
    <property type="project" value="InterPro"/>
</dbReference>
<name>A0A850WVQ1_PIACA</name>
<reference evidence="8" key="1">
    <citation type="submission" date="2019-09" db="EMBL/GenBank/DDBJ databases">
        <title>Bird 10,000 Genomes (B10K) Project - Family phase.</title>
        <authorList>
            <person name="Zhang G."/>
        </authorList>
    </citation>
    <scope>NUCLEOTIDE SEQUENCE</scope>
    <source>
        <strain evidence="8">B10K-DU-008-47</strain>
        <tissue evidence="8">Mixed tissue sample</tissue>
    </source>
</reference>
<dbReference type="PANTHER" id="PTHR12015">
    <property type="entry name" value="SMALL INDUCIBLE CYTOKINE A"/>
    <property type="match status" value="1"/>
</dbReference>
<evidence type="ECO:0000256" key="6">
    <source>
        <dbReference type="ARBA" id="ARBA00023198"/>
    </source>
</evidence>
<evidence type="ECO:0000256" key="3">
    <source>
        <dbReference type="ARBA" id="ARBA00022514"/>
    </source>
</evidence>
<organism evidence="8 9">
    <name type="scientific">Piaya cayana</name>
    <name type="common">Common squirrel cuckoo</name>
    <dbReference type="NCBI Taxonomy" id="33601"/>
    <lineage>
        <taxon>Eukaryota</taxon>
        <taxon>Metazoa</taxon>
        <taxon>Chordata</taxon>
        <taxon>Craniata</taxon>
        <taxon>Vertebrata</taxon>
        <taxon>Euteleostomi</taxon>
        <taxon>Archelosauria</taxon>
        <taxon>Archosauria</taxon>
        <taxon>Dinosauria</taxon>
        <taxon>Saurischia</taxon>
        <taxon>Theropoda</taxon>
        <taxon>Coelurosauria</taxon>
        <taxon>Aves</taxon>
        <taxon>Neognathae</taxon>
        <taxon>Neoaves</taxon>
        <taxon>Otidimorphae</taxon>
        <taxon>Cuculiformes</taxon>
        <taxon>Coccyzidae</taxon>
        <taxon>Piaya</taxon>
    </lineage>
</organism>
<dbReference type="CDD" id="cd00272">
    <property type="entry name" value="Chemokine_CC"/>
    <property type="match status" value="1"/>
</dbReference>
<dbReference type="GO" id="GO:0006954">
    <property type="term" value="P:inflammatory response"/>
    <property type="evidence" value="ECO:0007669"/>
    <property type="project" value="UniProtKB-KW"/>
</dbReference>
<dbReference type="SMART" id="SM00199">
    <property type="entry name" value="SCY"/>
    <property type="match status" value="1"/>
</dbReference>
<dbReference type="InterPro" id="IPR036048">
    <property type="entry name" value="Interleukin_8-like_sf"/>
</dbReference>
<feature type="domain" description="Chemokine interleukin-8-like" evidence="7">
    <location>
        <begin position="6"/>
        <end position="62"/>
    </location>
</feature>
<accession>A0A850WVQ1</accession>
<comment type="subcellular location">
    <subcellularLocation>
        <location evidence="1">Secreted</location>
    </subcellularLocation>
</comment>